<evidence type="ECO:0000313" key="8">
    <source>
        <dbReference type="Proteomes" id="UP000474565"/>
    </source>
</evidence>
<feature type="domain" description="O-antigen ligase-related" evidence="6">
    <location>
        <begin position="259"/>
        <end position="421"/>
    </location>
</feature>
<comment type="caution">
    <text evidence="7">The sequence shown here is derived from an EMBL/GenBank/DDBJ whole genome shotgun (WGS) entry which is preliminary data.</text>
</comment>
<dbReference type="InterPro" id="IPR007016">
    <property type="entry name" value="O-antigen_ligase-rel_domated"/>
</dbReference>
<feature type="transmembrane region" description="Helical" evidence="5">
    <location>
        <begin position="279"/>
        <end position="296"/>
    </location>
</feature>
<feature type="transmembrane region" description="Helical" evidence="5">
    <location>
        <begin position="447"/>
        <end position="464"/>
    </location>
</feature>
<evidence type="ECO:0000259" key="6">
    <source>
        <dbReference type="Pfam" id="PF04932"/>
    </source>
</evidence>
<evidence type="ECO:0000256" key="1">
    <source>
        <dbReference type="ARBA" id="ARBA00004141"/>
    </source>
</evidence>
<feature type="transmembrane region" description="Helical" evidence="5">
    <location>
        <begin position="415"/>
        <end position="435"/>
    </location>
</feature>
<dbReference type="InterPro" id="IPR051533">
    <property type="entry name" value="WaaL-like"/>
</dbReference>
<feature type="transmembrane region" description="Helical" evidence="5">
    <location>
        <begin position="135"/>
        <end position="154"/>
    </location>
</feature>
<dbReference type="GO" id="GO:0016020">
    <property type="term" value="C:membrane"/>
    <property type="evidence" value="ECO:0007669"/>
    <property type="project" value="UniProtKB-SubCell"/>
</dbReference>
<dbReference type="PANTHER" id="PTHR37422:SF13">
    <property type="entry name" value="LIPOPOLYSACCHARIDE BIOSYNTHESIS PROTEIN PA4999-RELATED"/>
    <property type="match status" value="1"/>
</dbReference>
<comment type="subcellular location">
    <subcellularLocation>
        <location evidence="1">Membrane</location>
        <topology evidence="1">Multi-pass membrane protein</topology>
    </subcellularLocation>
</comment>
<feature type="transmembrane region" description="Helical" evidence="5">
    <location>
        <begin position="257"/>
        <end position="273"/>
    </location>
</feature>
<feature type="transmembrane region" description="Helical" evidence="5">
    <location>
        <begin position="81"/>
        <end position="103"/>
    </location>
</feature>
<organism evidence="7 8">
    <name type="scientific">Duganella lactea</name>
    <dbReference type="NCBI Taxonomy" id="2692173"/>
    <lineage>
        <taxon>Bacteria</taxon>
        <taxon>Pseudomonadati</taxon>
        <taxon>Pseudomonadota</taxon>
        <taxon>Betaproteobacteria</taxon>
        <taxon>Burkholderiales</taxon>
        <taxon>Oxalobacteraceae</taxon>
        <taxon>Telluria group</taxon>
        <taxon>Duganella</taxon>
    </lineage>
</organism>
<dbReference type="PANTHER" id="PTHR37422">
    <property type="entry name" value="TEICHURONIC ACID BIOSYNTHESIS PROTEIN TUAE"/>
    <property type="match status" value="1"/>
</dbReference>
<name>A0A6L8MJ57_9BURK</name>
<keyword evidence="2 5" id="KW-0812">Transmembrane</keyword>
<feature type="transmembrane region" description="Helical" evidence="5">
    <location>
        <begin position="303"/>
        <end position="323"/>
    </location>
</feature>
<evidence type="ECO:0000256" key="5">
    <source>
        <dbReference type="SAM" id="Phobius"/>
    </source>
</evidence>
<dbReference type="Pfam" id="PF04932">
    <property type="entry name" value="Wzy_C"/>
    <property type="match status" value="1"/>
</dbReference>
<sequence length="501" mass="54471">MVETFSKHKLSEHNRLDRWAFNGLLCLVVWLPLPLASNRSWAIGILLAMVALLSVTVALAWRRDLPALLASLRPYRLPLLLLGAFVACAFLQVAPLPAAWVAWLSPASFQVQQAAGLAAGGAPLHLSLDVYQSRIVASLSCAYFFVFVLVLLLVRDKRRLDRLAQVLVWSGLAQAIIGVLLFSAGAHYRLFFYELLHVNVLGTFANRNHFAGYMELTLSVGIGLMLARLGNSGPSYSGWRHRVVSGMQFLLSPKMRLRLMLVIMVIALVLTRSRMGNTAFFAAMLIVGLISLPLSWRAAPATITLITSLVIVDVVLVGTWVGLDKVVSRIDETTLAASGQGNAGKMVNGKYVEDSVEERLLPARHAVQLIADFPVFGTGGGSFYTTFTRYRPPEIAGYYDHAHNDYAEIASDHGLLGGGLLAALVLATFGISLKIMLKRRSSLPRGMAFAAMMSTVALAIHSSVDFNLQIPANALTFLIILALAWVAARLPSQQGGGQRRA</sequence>
<dbReference type="AlphaFoldDB" id="A0A6L8MJ57"/>
<dbReference type="RefSeq" id="WP_161019845.1">
    <property type="nucleotide sequence ID" value="NZ_WWCP01000014.1"/>
</dbReference>
<gene>
    <name evidence="7" type="ORF">GTP44_13470</name>
</gene>
<evidence type="ECO:0000256" key="4">
    <source>
        <dbReference type="ARBA" id="ARBA00023136"/>
    </source>
</evidence>
<dbReference type="Proteomes" id="UP000474565">
    <property type="component" value="Unassembled WGS sequence"/>
</dbReference>
<evidence type="ECO:0000313" key="7">
    <source>
        <dbReference type="EMBL" id="MYM82963.1"/>
    </source>
</evidence>
<dbReference type="EMBL" id="WWCP01000014">
    <property type="protein sequence ID" value="MYM82963.1"/>
    <property type="molecule type" value="Genomic_DNA"/>
</dbReference>
<evidence type="ECO:0000256" key="3">
    <source>
        <dbReference type="ARBA" id="ARBA00022989"/>
    </source>
</evidence>
<feature type="transmembrane region" description="Helical" evidence="5">
    <location>
        <begin position="41"/>
        <end position="61"/>
    </location>
</feature>
<evidence type="ECO:0000256" key="2">
    <source>
        <dbReference type="ARBA" id="ARBA00022692"/>
    </source>
</evidence>
<accession>A0A6L8MJ57</accession>
<keyword evidence="4 5" id="KW-0472">Membrane</keyword>
<feature type="transmembrane region" description="Helical" evidence="5">
    <location>
        <begin position="16"/>
        <end position="35"/>
    </location>
</feature>
<proteinExistence type="predicted"/>
<keyword evidence="3 5" id="KW-1133">Transmembrane helix</keyword>
<feature type="transmembrane region" description="Helical" evidence="5">
    <location>
        <begin position="470"/>
        <end position="490"/>
    </location>
</feature>
<protein>
    <submittedName>
        <fullName evidence="7">Polymerase</fullName>
    </submittedName>
</protein>
<reference evidence="7 8" key="1">
    <citation type="submission" date="2019-12" db="EMBL/GenBank/DDBJ databases">
        <title>Novel species isolated from a subtropical stream in China.</title>
        <authorList>
            <person name="Lu H."/>
        </authorList>
    </citation>
    <scope>NUCLEOTIDE SEQUENCE [LARGE SCALE GENOMIC DNA]</scope>
    <source>
        <strain evidence="7 8">FT50W</strain>
    </source>
</reference>
<feature type="transmembrane region" description="Helical" evidence="5">
    <location>
        <begin position="166"/>
        <end position="190"/>
    </location>
</feature>